<name>A0A242MHR1_CABSO</name>
<dbReference type="CDD" id="cd12108">
    <property type="entry name" value="Hr-like"/>
    <property type="match status" value="1"/>
</dbReference>
<keyword evidence="1" id="KW-0812">Transmembrane</keyword>
<accession>A0A242MHR1</accession>
<organism evidence="3 4">
    <name type="scientific">Caballeronia sordidicola</name>
    <name type="common">Burkholderia sordidicola</name>
    <dbReference type="NCBI Taxonomy" id="196367"/>
    <lineage>
        <taxon>Bacteria</taxon>
        <taxon>Pseudomonadati</taxon>
        <taxon>Pseudomonadota</taxon>
        <taxon>Betaproteobacteria</taxon>
        <taxon>Burkholderiales</taxon>
        <taxon>Burkholderiaceae</taxon>
        <taxon>Caballeronia</taxon>
    </lineage>
</organism>
<dbReference type="EMBL" id="NBTY01000135">
    <property type="protein sequence ID" value="OTP70843.1"/>
    <property type="molecule type" value="Genomic_DNA"/>
</dbReference>
<evidence type="ECO:0000259" key="2">
    <source>
        <dbReference type="Pfam" id="PF01814"/>
    </source>
</evidence>
<dbReference type="Pfam" id="PF01814">
    <property type="entry name" value="Hemerythrin"/>
    <property type="match status" value="1"/>
</dbReference>
<sequence>MIKLDHTHVLAAFHRYRTDAPHWRKTAIVNTICAALEIHAQLEEEIFYPALRAAKPTAIAIDKSVPEHNAMREHIAKLRTMDPMTPEYDDTVMELMREVIHHVADEETILLPMAEDILASELRRLGARMNTRRLQLVAGRPAEIAVNSAGAFPILALSLASLTLLAVLAGSRNIAQAPGGVR</sequence>
<dbReference type="Proteomes" id="UP000194546">
    <property type="component" value="Unassembled WGS sequence"/>
</dbReference>
<feature type="domain" description="Hemerythrin-like" evidence="2">
    <location>
        <begin position="2"/>
        <end position="114"/>
    </location>
</feature>
<dbReference type="PANTHER" id="PTHR35585:SF1">
    <property type="entry name" value="HHE DOMAIN PROTEIN (AFU_ORTHOLOGUE AFUA_4G00730)"/>
    <property type="match status" value="1"/>
</dbReference>
<keyword evidence="1" id="KW-1133">Transmembrane helix</keyword>
<evidence type="ECO:0000313" key="3">
    <source>
        <dbReference type="EMBL" id="OTP70843.1"/>
    </source>
</evidence>
<gene>
    <name evidence="3" type="ORF">PAMC26510_24770</name>
</gene>
<reference evidence="3 4" key="1">
    <citation type="submission" date="2017-03" db="EMBL/GenBank/DDBJ databases">
        <title>Genome analysis of strain PAMC 26510.</title>
        <authorList>
            <person name="Oh H.-M."/>
            <person name="Yang J.-A."/>
        </authorList>
    </citation>
    <scope>NUCLEOTIDE SEQUENCE [LARGE SCALE GENOMIC DNA]</scope>
    <source>
        <strain evidence="3 4">PAMC 26510</strain>
    </source>
</reference>
<dbReference type="PANTHER" id="PTHR35585">
    <property type="entry name" value="HHE DOMAIN PROTEIN (AFU_ORTHOLOGUE AFUA_4G00730)"/>
    <property type="match status" value="1"/>
</dbReference>
<dbReference type="InterPro" id="IPR012312">
    <property type="entry name" value="Hemerythrin-like"/>
</dbReference>
<feature type="transmembrane region" description="Helical" evidence="1">
    <location>
        <begin position="150"/>
        <end position="169"/>
    </location>
</feature>
<protein>
    <recommendedName>
        <fullName evidence="2">Hemerythrin-like domain-containing protein</fullName>
    </recommendedName>
</protein>
<evidence type="ECO:0000256" key="1">
    <source>
        <dbReference type="SAM" id="Phobius"/>
    </source>
</evidence>
<keyword evidence="1" id="KW-0472">Membrane</keyword>
<evidence type="ECO:0000313" key="4">
    <source>
        <dbReference type="Proteomes" id="UP000194546"/>
    </source>
</evidence>
<dbReference type="RefSeq" id="WP_231941444.1">
    <property type="nucleotide sequence ID" value="NZ_NBTY01000135.1"/>
</dbReference>
<dbReference type="Gene3D" id="1.20.120.520">
    <property type="entry name" value="nmb1532 protein domain like"/>
    <property type="match status" value="1"/>
</dbReference>
<comment type="caution">
    <text evidence="3">The sequence shown here is derived from an EMBL/GenBank/DDBJ whole genome shotgun (WGS) entry which is preliminary data.</text>
</comment>
<dbReference type="AlphaFoldDB" id="A0A242MHR1"/>
<proteinExistence type="predicted"/>